<keyword evidence="1" id="KW-1133">Transmembrane helix</keyword>
<reference evidence="2" key="1">
    <citation type="journal article" date="2020" name="Nature">
        <title>Giant virus diversity and host interactions through global metagenomics.</title>
        <authorList>
            <person name="Schulz F."/>
            <person name="Roux S."/>
            <person name="Paez-Espino D."/>
            <person name="Jungbluth S."/>
            <person name="Walsh D.A."/>
            <person name="Denef V.J."/>
            <person name="McMahon K.D."/>
            <person name="Konstantinidis K.T."/>
            <person name="Eloe-Fadrosh E.A."/>
            <person name="Kyrpides N.C."/>
            <person name="Woyke T."/>
        </authorList>
    </citation>
    <scope>NUCLEOTIDE SEQUENCE</scope>
    <source>
        <strain evidence="2">GVMAG-S-ERX555907-102</strain>
    </source>
</reference>
<accession>A0A6C0KZL8</accession>
<feature type="transmembrane region" description="Helical" evidence="1">
    <location>
        <begin position="12"/>
        <end position="36"/>
    </location>
</feature>
<organism evidence="2">
    <name type="scientific">viral metagenome</name>
    <dbReference type="NCBI Taxonomy" id="1070528"/>
    <lineage>
        <taxon>unclassified sequences</taxon>
        <taxon>metagenomes</taxon>
        <taxon>organismal metagenomes</taxon>
    </lineage>
</organism>
<keyword evidence="1" id="KW-0472">Membrane</keyword>
<dbReference type="EMBL" id="MN741013">
    <property type="protein sequence ID" value="QHU22606.1"/>
    <property type="molecule type" value="Genomic_DNA"/>
</dbReference>
<dbReference type="AlphaFoldDB" id="A0A6C0KZL8"/>
<sequence>MGLDVDNLTNSVYVIYIIVGYFLKYYVLFYIGYVMIFLLMETFKYMCSAFVKIADFFKILMKPPKLKIFGLKFTNYFAIIDAFLSLFIGILYFVIAVAFVLATAVVSVPFNFLFAFEL</sequence>
<name>A0A6C0KZL8_9ZZZZ</name>
<evidence type="ECO:0000313" key="2">
    <source>
        <dbReference type="EMBL" id="QHU22606.1"/>
    </source>
</evidence>
<feature type="transmembrane region" description="Helical" evidence="1">
    <location>
        <begin position="99"/>
        <end position="116"/>
    </location>
</feature>
<evidence type="ECO:0000256" key="1">
    <source>
        <dbReference type="SAM" id="Phobius"/>
    </source>
</evidence>
<proteinExistence type="predicted"/>
<protein>
    <submittedName>
        <fullName evidence="2">Uncharacterized protein</fullName>
    </submittedName>
</protein>
<keyword evidence="1" id="KW-0812">Transmembrane</keyword>
<feature type="transmembrane region" description="Helical" evidence="1">
    <location>
        <begin position="73"/>
        <end position="93"/>
    </location>
</feature>